<evidence type="ECO:0000313" key="8">
    <source>
        <dbReference type="EMBL" id="PWJ85859.1"/>
    </source>
</evidence>
<keyword evidence="2" id="KW-1003">Cell membrane</keyword>
<comment type="subcellular location">
    <subcellularLocation>
        <location evidence="1">Cell membrane</location>
        <topology evidence="1">Multi-pass membrane protein</topology>
    </subcellularLocation>
</comment>
<evidence type="ECO:0000313" key="9">
    <source>
        <dbReference type="Proteomes" id="UP000245396"/>
    </source>
</evidence>
<dbReference type="PANTHER" id="PTHR42709:SF6">
    <property type="entry name" value="UNDECAPRENYL PHOSPHATE TRANSPORTER A"/>
    <property type="match status" value="1"/>
</dbReference>
<evidence type="ECO:0000259" key="7">
    <source>
        <dbReference type="Pfam" id="PF09335"/>
    </source>
</evidence>
<feature type="transmembrane region" description="Helical" evidence="6">
    <location>
        <begin position="113"/>
        <end position="136"/>
    </location>
</feature>
<proteinExistence type="predicted"/>
<feature type="domain" description="VTT" evidence="7">
    <location>
        <begin position="36"/>
        <end position="157"/>
    </location>
</feature>
<sequence length="174" mass="18789">MHWMHDGIALIEPYVAAYGAFAVFVIIYFESLGAPLPGESLLVAVSAIAAHGDVNLVHALLAAFAGAVLGDSTGYAIGHFGGRPLLLRYGGYVKLTPERLGELERLFRRKGMWIVMGARFVAILRQLNGLIAGSVAMPWPHFLVANAIGAVAWVLVWGLGPYLAVDSFRTILRF</sequence>
<reference evidence="8 9" key="1">
    <citation type="submission" date="2018-05" db="EMBL/GenBank/DDBJ databases">
        <title>Genomic Encyclopedia of Type Strains, Phase IV (KMG-IV): sequencing the most valuable type-strain genomes for metagenomic binning, comparative biology and taxonomic classification.</title>
        <authorList>
            <person name="Goeker M."/>
        </authorList>
    </citation>
    <scope>NUCLEOTIDE SEQUENCE [LARGE SCALE GENOMIC DNA]</scope>
    <source>
        <strain evidence="8 9">DSM 6986</strain>
    </source>
</reference>
<dbReference type="EMBL" id="QGGG01000002">
    <property type="protein sequence ID" value="PWJ85859.1"/>
    <property type="molecule type" value="Genomic_DNA"/>
</dbReference>
<dbReference type="Proteomes" id="UP000245396">
    <property type="component" value="Unassembled WGS sequence"/>
</dbReference>
<feature type="transmembrane region" description="Helical" evidence="6">
    <location>
        <begin position="41"/>
        <end position="69"/>
    </location>
</feature>
<keyword evidence="3 6" id="KW-0812">Transmembrane</keyword>
<dbReference type="STRING" id="1192868.GCA_000304395_03868"/>
<dbReference type="Pfam" id="PF09335">
    <property type="entry name" value="VTT_dom"/>
    <property type="match status" value="1"/>
</dbReference>
<organism evidence="8 9">
    <name type="scientific">Pseudaminobacter salicylatoxidans</name>
    <dbReference type="NCBI Taxonomy" id="93369"/>
    <lineage>
        <taxon>Bacteria</taxon>
        <taxon>Pseudomonadati</taxon>
        <taxon>Pseudomonadota</taxon>
        <taxon>Alphaproteobacteria</taxon>
        <taxon>Hyphomicrobiales</taxon>
        <taxon>Phyllobacteriaceae</taxon>
        <taxon>Pseudaminobacter</taxon>
    </lineage>
</organism>
<feature type="transmembrane region" description="Helical" evidence="6">
    <location>
        <begin position="142"/>
        <end position="165"/>
    </location>
</feature>
<dbReference type="PANTHER" id="PTHR42709">
    <property type="entry name" value="ALKALINE PHOSPHATASE LIKE PROTEIN"/>
    <property type="match status" value="1"/>
</dbReference>
<dbReference type="GO" id="GO:0005886">
    <property type="term" value="C:plasma membrane"/>
    <property type="evidence" value="ECO:0007669"/>
    <property type="project" value="UniProtKB-SubCell"/>
</dbReference>
<keyword evidence="4 6" id="KW-1133">Transmembrane helix</keyword>
<dbReference type="InterPro" id="IPR051311">
    <property type="entry name" value="DedA_domain"/>
</dbReference>
<evidence type="ECO:0000256" key="5">
    <source>
        <dbReference type="ARBA" id="ARBA00023136"/>
    </source>
</evidence>
<keyword evidence="5 6" id="KW-0472">Membrane</keyword>
<dbReference type="AlphaFoldDB" id="A0A316C7Y8"/>
<evidence type="ECO:0000256" key="2">
    <source>
        <dbReference type="ARBA" id="ARBA00022475"/>
    </source>
</evidence>
<name>A0A316C7Y8_PSESE</name>
<protein>
    <submittedName>
        <fullName evidence="8">Membrane protein DedA with SNARE-associated domain</fullName>
    </submittedName>
</protein>
<comment type="caution">
    <text evidence="8">The sequence shown here is derived from an EMBL/GenBank/DDBJ whole genome shotgun (WGS) entry which is preliminary data.</text>
</comment>
<gene>
    <name evidence="8" type="ORF">C7441_102307</name>
</gene>
<evidence type="ECO:0000256" key="1">
    <source>
        <dbReference type="ARBA" id="ARBA00004651"/>
    </source>
</evidence>
<dbReference type="InterPro" id="IPR032816">
    <property type="entry name" value="VTT_dom"/>
</dbReference>
<feature type="transmembrane region" description="Helical" evidence="6">
    <location>
        <begin position="7"/>
        <end position="29"/>
    </location>
</feature>
<evidence type="ECO:0000256" key="3">
    <source>
        <dbReference type="ARBA" id="ARBA00022692"/>
    </source>
</evidence>
<accession>A0A316C7Y8</accession>
<evidence type="ECO:0000256" key="6">
    <source>
        <dbReference type="SAM" id="Phobius"/>
    </source>
</evidence>
<keyword evidence="9" id="KW-1185">Reference proteome</keyword>
<evidence type="ECO:0000256" key="4">
    <source>
        <dbReference type="ARBA" id="ARBA00022989"/>
    </source>
</evidence>